<keyword evidence="5" id="KW-0408">Iron</keyword>
<dbReference type="EC" id="1.14.16.-" evidence="8"/>
<dbReference type="PANTHER" id="PTHR11473:SF24">
    <property type="entry name" value="PHENYLALANINE-4-HYDROXYLASE"/>
    <property type="match status" value="1"/>
</dbReference>
<evidence type="ECO:0000256" key="2">
    <source>
        <dbReference type="ARBA" id="ARBA00009712"/>
    </source>
</evidence>
<evidence type="ECO:0000256" key="4">
    <source>
        <dbReference type="ARBA" id="ARBA00023002"/>
    </source>
</evidence>
<dbReference type="Proteomes" id="UP001165460">
    <property type="component" value="Unassembled WGS sequence"/>
</dbReference>
<dbReference type="Gene3D" id="1.10.800.10">
    <property type="entry name" value="Aromatic amino acid hydroxylase"/>
    <property type="match status" value="1"/>
</dbReference>
<reference evidence="8" key="1">
    <citation type="submission" date="2022-03" db="EMBL/GenBank/DDBJ databases">
        <authorList>
            <person name="Woo C.Y."/>
        </authorList>
    </citation>
    <scope>NUCLEOTIDE SEQUENCE</scope>
    <source>
        <strain evidence="8">CYS-01</strain>
    </source>
</reference>
<protein>
    <submittedName>
        <fullName evidence="8">Aromatic amino acid hydroxylase</fullName>
        <ecNumber evidence="8">1.14.16.-</ecNumber>
    </submittedName>
</protein>
<dbReference type="NCBIfam" id="NF010657">
    <property type="entry name" value="PRK14056.1"/>
    <property type="match status" value="1"/>
</dbReference>
<keyword evidence="4 8" id="KW-0560">Oxidoreductase</keyword>
<dbReference type="PANTHER" id="PTHR11473">
    <property type="entry name" value="AROMATIC AMINO ACID HYDROXYLASE"/>
    <property type="match status" value="1"/>
</dbReference>
<dbReference type="Pfam" id="PF00351">
    <property type="entry name" value="Biopterin_H"/>
    <property type="match status" value="2"/>
</dbReference>
<evidence type="ECO:0000256" key="3">
    <source>
        <dbReference type="ARBA" id="ARBA00022723"/>
    </source>
</evidence>
<keyword evidence="3" id="KW-0479">Metal-binding</keyword>
<evidence type="ECO:0000313" key="8">
    <source>
        <dbReference type="EMBL" id="MCJ0741077.1"/>
    </source>
</evidence>
<evidence type="ECO:0000256" key="6">
    <source>
        <dbReference type="ARBA" id="ARBA00023033"/>
    </source>
</evidence>
<evidence type="ECO:0000256" key="5">
    <source>
        <dbReference type="ARBA" id="ARBA00023004"/>
    </source>
</evidence>
<dbReference type="RefSeq" id="WP_243357442.1">
    <property type="nucleotide sequence ID" value="NZ_JALGBH010000001.1"/>
</dbReference>
<accession>A0ABS9ZR55</accession>
<dbReference type="InterPro" id="IPR001273">
    <property type="entry name" value="ArAA_hydroxylase"/>
</dbReference>
<dbReference type="SUPFAM" id="SSF56534">
    <property type="entry name" value="Aromatic aminoacid monoxygenases, catalytic and oligomerization domains"/>
    <property type="match status" value="1"/>
</dbReference>
<dbReference type="EMBL" id="JALGBH010000001">
    <property type="protein sequence ID" value="MCJ0741077.1"/>
    <property type="molecule type" value="Genomic_DNA"/>
</dbReference>
<evidence type="ECO:0000313" key="9">
    <source>
        <dbReference type="Proteomes" id="UP001165460"/>
    </source>
</evidence>
<dbReference type="Gene3D" id="1.20.58.690">
    <property type="match status" value="1"/>
</dbReference>
<dbReference type="PROSITE" id="PS51410">
    <property type="entry name" value="BH4_AAA_HYDROXYL_2"/>
    <property type="match status" value="1"/>
</dbReference>
<keyword evidence="6" id="KW-0503">Monooxygenase</keyword>
<name>A0ABS9ZR55_9SPHI</name>
<comment type="similarity">
    <text evidence="2">Belongs to the biopterin-dependent aromatic amino acid hydroxylase family.</text>
</comment>
<sequence length="594" mass="67168">MSDFNDFNNQQVAKLPKHLRQFIVDQNYEKYTPIDQAVWRYVMRQNYSYLKHVAYYPYIKGLQRAGLSIEYIPDLQTMNDNLGKIGWGAVTVDGFIPPAAFMEYQAYRVLVIAADIRQINHIEYTPAPDIIHESAGHAPIIADTDYNNYLSYFGSIGAKAMFSSKDFELYETIRKLSILKEAPDADEAEIAKTEKELKFISENMGEPSEMALLSRLHWWTVEYGLIGTLEDPKIYGAGLLSSIGESASCMDPKVKKIWYDMHTINYAYDITKEQPQLFVTPTFQNLIDVLEQFADTMAFRRGGSESILKAIECKNPGTAVYSSGLQVTGIFTDLGLDAQNELTFIKTTGPSALAFGGKELPGHGKTYHRDGFSSPVGKLKGVQKALEDHHVNELAELGIVKDQVCELVFESGIKVKGTLSAMLFKEDKLILLTFENCEVKEENGNILFQPEWGVYDMAVGEKIVSVFNGAADKGAYEEITHISNQFTHKITYDEATKCLHLLYQQVRDIRESGNGNENLSSIFNELKTAYRHDWLCAMQILEILHDRKSDPSLEKEVRIYLEMKAVTEKELTKLINDGFHVIENPVTQLITVED</sequence>
<dbReference type="InterPro" id="IPR036951">
    <property type="entry name" value="ArAA_hydroxylase_sf"/>
</dbReference>
<keyword evidence="9" id="KW-1185">Reference proteome</keyword>
<dbReference type="GO" id="GO:0016491">
    <property type="term" value="F:oxidoreductase activity"/>
    <property type="evidence" value="ECO:0007669"/>
    <property type="project" value="UniProtKB-KW"/>
</dbReference>
<evidence type="ECO:0000259" key="7">
    <source>
        <dbReference type="PROSITE" id="PS51410"/>
    </source>
</evidence>
<dbReference type="InterPro" id="IPR036329">
    <property type="entry name" value="Aro-AA_hydroxylase_C_sf"/>
</dbReference>
<comment type="cofactor">
    <cofactor evidence="1">
        <name>Fe(2+)</name>
        <dbReference type="ChEBI" id="CHEBI:29033"/>
    </cofactor>
</comment>
<feature type="domain" description="Biopterin-dependent aromatic amino acid hydroxylase family profile" evidence="7">
    <location>
        <begin position="1"/>
        <end position="343"/>
    </location>
</feature>
<dbReference type="InterPro" id="IPR019774">
    <property type="entry name" value="Aromatic-AA_hydroxylase_C"/>
</dbReference>
<evidence type="ECO:0000256" key="1">
    <source>
        <dbReference type="ARBA" id="ARBA00001954"/>
    </source>
</evidence>
<comment type="caution">
    <text evidence="8">The sequence shown here is derived from an EMBL/GenBank/DDBJ whole genome shotgun (WGS) entry which is preliminary data.</text>
</comment>
<proteinExistence type="inferred from homology"/>
<organism evidence="8 9">
    <name type="scientific">Pedobacter montanisoli</name>
    <dbReference type="NCBI Taxonomy" id="2923277"/>
    <lineage>
        <taxon>Bacteria</taxon>
        <taxon>Pseudomonadati</taxon>
        <taxon>Bacteroidota</taxon>
        <taxon>Sphingobacteriia</taxon>
        <taxon>Sphingobacteriales</taxon>
        <taxon>Sphingobacteriaceae</taxon>
        <taxon>Pedobacter</taxon>
    </lineage>
</organism>
<gene>
    <name evidence="8" type="ORF">MMF97_00050</name>
</gene>